<dbReference type="SUPFAM" id="SSF49785">
    <property type="entry name" value="Galactose-binding domain-like"/>
    <property type="match status" value="1"/>
</dbReference>
<dbReference type="InterPro" id="IPR051913">
    <property type="entry name" value="GH2_Domain-Containing"/>
</dbReference>
<evidence type="ECO:0000313" key="7">
    <source>
        <dbReference type="EMBL" id="MCC4211239.1"/>
    </source>
</evidence>
<dbReference type="RefSeq" id="WP_228228363.1">
    <property type="nucleotide sequence ID" value="NZ_JAJGMW010000001.1"/>
</dbReference>
<accession>A0ABS8GMV3</accession>
<feature type="domain" description="Glycoside hydrolase family 2 catalytic" evidence="5">
    <location>
        <begin position="351"/>
        <end position="494"/>
    </location>
</feature>
<dbReference type="InterPro" id="IPR008979">
    <property type="entry name" value="Galactose-bd-like_sf"/>
</dbReference>
<comment type="caution">
    <text evidence="7">The sequence shown here is derived from an EMBL/GenBank/DDBJ whole genome shotgun (WGS) entry which is preliminary data.</text>
</comment>
<dbReference type="InterPro" id="IPR017853">
    <property type="entry name" value="GH"/>
</dbReference>
<evidence type="ECO:0000259" key="6">
    <source>
        <dbReference type="Pfam" id="PF13364"/>
    </source>
</evidence>
<evidence type="ECO:0000256" key="1">
    <source>
        <dbReference type="ARBA" id="ARBA00007401"/>
    </source>
</evidence>
<dbReference type="InterPro" id="IPR025300">
    <property type="entry name" value="BetaGal_jelly_roll_dom"/>
</dbReference>
<comment type="similarity">
    <text evidence="1">Belongs to the glycosyl hydrolase 2 family.</text>
</comment>
<dbReference type="PROSITE" id="PS51257">
    <property type="entry name" value="PROKAR_LIPOPROTEIN"/>
    <property type="match status" value="1"/>
</dbReference>
<evidence type="ECO:0000259" key="4">
    <source>
        <dbReference type="Pfam" id="PF00703"/>
    </source>
</evidence>
<evidence type="ECO:0000256" key="2">
    <source>
        <dbReference type="ARBA" id="ARBA00022801"/>
    </source>
</evidence>
<dbReference type="Gene3D" id="3.20.20.80">
    <property type="entry name" value="Glycosidases"/>
    <property type="match status" value="1"/>
</dbReference>
<dbReference type="InterPro" id="IPR006103">
    <property type="entry name" value="Glyco_hydro_2_cat"/>
</dbReference>
<dbReference type="InterPro" id="IPR036156">
    <property type="entry name" value="Beta-gal/glucu_dom_sf"/>
</dbReference>
<dbReference type="SUPFAM" id="SSF49303">
    <property type="entry name" value="beta-Galactosidase/glucuronidase domain"/>
    <property type="match status" value="1"/>
</dbReference>
<evidence type="ECO:0000256" key="3">
    <source>
        <dbReference type="ARBA" id="ARBA00023295"/>
    </source>
</evidence>
<dbReference type="InterPro" id="IPR013783">
    <property type="entry name" value="Ig-like_fold"/>
</dbReference>
<proteinExistence type="inferred from homology"/>
<dbReference type="Proteomes" id="UP001197770">
    <property type="component" value="Unassembled WGS sequence"/>
</dbReference>
<feature type="domain" description="Glycoside hydrolase family 2 immunoglobulin-like beta-sandwich" evidence="4">
    <location>
        <begin position="239"/>
        <end position="346"/>
    </location>
</feature>
<keyword evidence="3" id="KW-0326">Glycosidase</keyword>
<evidence type="ECO:0008006" key="9">
    <source>
        <dbReference type="Google" id="ProtNLM"/>
    </source>
</evidence>
<evidence type="ECO:0000259" key="5">
    <source>
        <dbReference type="Pfam" id="PF02836"/>
    </source>
</evidence>
<dbReference type="PANTHER" id="PTHR42732:SF1">
    <property type="entry name" value="BETA-MANNOSIDASE"/>
    <property type="match status" value="1"/>
</dbReference>
<dbReference type="EMBL" id="JAJGMW010000001">
    <property type="protein sequence ID" value="MCC4211239.1"/>
    <property type="molecule type" value="Genomic_DNA"/>
</dbReference>
<protein>
    <recommendedName>
        <fullName evidence="9">Beta-galactosidase</fullName>
    </recommendedName>
</protein>
<dbReference type="Pfam" id="PF13364">
    <property type="entry name" value="BetaGal_ABD2"/>
    <property type="match status" value="1"/>
</dbReference>
<keyword evidence="2" id="KW-0378">Hydrolase</keyword>
<keyword evidence="8" id="KW-1185">Reference proteome</keyword>
<reference evidence="7 8" key="1">
    <citation type="submission" date="2021-11" db="EMBL/GenBank/DDBJ databases">
        <title>Seasonal and diel survey of microbial diversity of the Tyrrhenian coast.</title>
        <authorList>
            <person name="Gattoni G."/>
            <person name="Corral P."/>
        </authorList>
    </citation>
    <scope>NUCLEOTIDE SEQUENCE [LARGE SCALE GENOMIC DNA]</scope>
    <source>
        <strain evidence="7 8">Mr9</strain>
    </source>
</reference>
<dbReference type="Pfam" id="PF00703">
    <property type="entry name" value="Glyco_hydro_2"/>
    <property type="match status" value="1"/>
</dbReference>
<dbReference type="Pfam" id="PF02836">
    <property type="entry name" value="Glyco_hydro_2_C"/>
    <property type="match status" value="1"/>
</dbReference>
<dbReference type="SUPFAM" id="SSF51445">
    <property type="entry name" value="(Trans)glycosidases"/>
    <property type="match status" value="1"/>
</dbReference>
<organism evidence="7 8">
    <name type="scientific">Leeuwenhoekiella parthenopeia</name>
    <dbReference type="NCBI Taxonomy" id="2890320"/>
    <lineage>
        <taxon>Bacteria</taxon>
        <taxon>Pseudomonadati</taxon>
        <taxon>Bacteroidota</taxon>
        <taxon>Flavobacteriia</taxon>
        <taxon>Flavobacteriales</taxon>
        <taxon>Flavobacteriaceae</taxon>
        <taxon>Leeuwenhoekiella</taxon>
    </lineage>
</organism>
<evidence type="ECO:0000313" key="8">
    <source>
        <dbReference type="Proteomes" id="UP001197770"/>
    </source>
</evidence>
<dbReference type="Gene3D" id="2.60.40.10">
    <property type="entry name" value="Immunoglobulins"/>
    <property type="match status" value="1"/>
</dbReference>
<name>A0ABS8GMV3_9FLAO</name>
<dbReference type="PANTHER" id="PTHR42732">
    <property type="entry name" value="BETA-GALACTOSIDASE"/>
    <property type="match status" value="1"/>
</dbReference>
<feature type="domain" description="Beta-galactosidase jelly roll" evidence="6">
    <location>
        <begin position="126"/>
        <end position="203"/>
    </location>
</feature>
<dbReference type="InterPro" id="IPR006102">
    <property type="entry name" value="Ig-like_GH2"/>
</dbReference>
<dbReference type="Gene3D" id="2.60.120.260">
    <property type="entry name" value="Galactose-binding domain-like"/>
    <property type="match status" value="1"/>
</dbReference>
<gene>
    <name evidence="7" type="ORF">LLW17_00790</name>
</gene>
<sequence length="958" mass="108308">MERLNSINTYNLLILRRSAQFLLVIVMSCALGSCEQPENTKMDLSGNWRFQIDSLDQGEEKGWFSKELAENIQLPGSMVENGKGDDIDLQTKWTGNMWNDSLWYTSPKYARYRQPDNIKVTFWLQPDKKYYGAAWYQKTIDIPENWQDKVLEFNIERAHWESTVWLDDQKLGSQNTLGTAHKYKLPENLKSGKHTLTVRMDNRVKDIDVGLDAHSITDNTQSNWNGLVGEISLTAKPKIYIESSRIYPDVAAKNIQVQLQVQNTTNEIADAKVTLEAFGLSENIKDVAGHTEELSLKPGVNEISFTYKMGGSPVLWDEFSPNLYELVVQVAANKFKDEQRETFGMRDFKADKTRFTINGRPVFLRGTLECSIFPLTGYPPVDVDSWAHIFDVIKSHGLNHMRFHSWCPPEAAFEAADRAGIYLQVEASGWGTIGDGAPVDKWYYKEGEAILKEYGNHPSFVMMAYGNEPSGKNHKDYLTKYIAHFKGLDSTKMYTSAAGWPFIESADYFNTPKPRIQQWNQNLNSIINAEPPQTRFDYQDIIDNTPMPVVSHEIGQWCVYPNFKEIEKYTGVLKPKNFEIFKETLEQNEMGDLADSLLLASGKLQALCYKADIEAALRTKGFAGFQLLDLHDFPGQGTALVGVLDAFWDEKGYISPEEFRSFSGQTVPLARLDQRTFTSADTLKASVELAHFGAEAMVDVTPKWTLADESGNLVTSGTFASLDVPIGNGLQLGTINFPLREIKTAQQLKLSIEVESFENSWNIWVYPATTEPIDRDIRVVKSLDANTLKYLEAGGKVLLNGDKGSVAADKGGDIGIGFSSIFWNTSWTNGQKPHTLGILCDPDHPALENFPTEYHSDWQWWDAMSHSNAIILDDFAPALKPIVRVVDDWFENRRLALLFEVKIGKGKLLISGIDLHTDLEERIEARQLLYSLKKYMSGDKFQPKNELTAEDVKQLYAS</sequence>